<organism evidence="1 2">
    <name type="scientific">Embleya hyalina</name>
    <dbReference type="NCBI Taxonomy" id="516124"/>
    <lineage>
        <taxon>Bacteria</taxon>
        <taxon>Bacillati</taxon>
        <taxon>Actinomycetota</taxon>
        <taxon>Actinomycetes</taxon>
        <taxon>Kitasatosporales</taxon>
        <taxon>Streptomycetaceae</taxon>
        <taxon>Embleya</taxon>
    </lineage>
</organism>
<dbReference type="OrthoDB" id="4516319at2"/>
<dbReference type="RefSeq" id="WP_126638088.1">
    <property type="nucleotide sequence ID" value="NZ_BIFH01000019.1"/>
</dbReference>
<evidence type="ECO:0000313" key="2">
    <source>
        <dbReference type="Proteomes" id="UP000286931"/>
    </source>
</evidence>
<reference evidence="1 2" key="1">
    <citation type="submission" date="2018-12" db="EMBL/GenBank/DDBJ databases">
        <title>Draft genome sequence of Embleya hyalina NBRC 13850T.</title>
        <authorList>
            <person name="Komaki H."/>
            <person name="Hosoyama A."/>
            <person name="Kimura A."/>
            <person name="Ichikawa N."/>
            <person name="Tamura T."/>
        </authorList>
    </citation>
    <scope>NUCLEOTIDE SEQUENCE [LARGE SCALE GENOMIC DNA]</scope>
    <source>
        <strain evidence="1 2">NBRC 13850</strain>
    </source>
</reference>
<sequence length="360" mass="39333">MPDRDTPEAARLAGYASVSTRLSLLSDHRLGQTVAAATAVGSGIGGRSAELDLDGTRVFVKRIPLTDLELRPENVRSTANVFGLPTFYQYGVGSAGFGAWRELAAHTMTTNWVLGDEYPGFPLMYHARVLPDSPPEGFTDEFGGLEGAVAHWEGSPAVRDRLEAIGRSSYSLVVFLEHVPHTLGDWLAARRDTAVPEVEDGSPPPWVEEALTDGAAFMSSRGLVHFDAHFANILTDGRRLYFADFGLALSSRFDLSADESDFLSDHLAYDHCYTASHLLQYHVLDAVRGDTERVAFLHDWITGRRPGGITPEIAAVIDRHARSTVVVDSFFHRLLTESRKTPFPAAEIERHARGHGPGAA</sequence>
<name>A0A401YN43_9ACTN</name>
<protein>
    <recommendedName>
        <fullName evidence="3">Protein kinase domain-containing protein</fullName>
    </recommendedName>
</protein>
<evidence type="ECO:0008006" key="3">
    <source>
        <dbReference type="Google" id="ProtNLM"/>
    </source>
</evidence>
<dbReference type="EMBL" id="BIFH01000019">
    <property type="protein sequence ID" value="GCD95997.1"/>
    <property type="molecule type" value="Genomic_DNA"/>
</dbReference>
<dbReference type="SUPFAM" id="SSF56112">
    <property type="entry name" value="Protein kinase-like (PK-like)"/>
    <property type="match status" value="2"/>
</dbReference>
<dbReference type="AlphaFoldDB" id="A0A401YN43"/>
<comment type="caution">
    <text evidence="1">The sequence shown here is derived from an EMBL/GenBank/DDBJ whole genome shotgun (WGS) entry which is preliminary data.</text>
</comment>
<dbReference type="InterPro" id="IPR011009">
    <property type="entry name" value="Kinase-like_dom_sf"/>
</dbReference>
<gene>
    <name evidence="1" type="ORF">EHYA_03681</name>
</gene>
<evidence type="ECO:0000313" key="1">
    <source>
        <dbReference type="EMBL" id="GCD95997.1"/>
    </source>
</evidence>
<proteinExistence type="predicted"/>
<dbReference type="Proteomes" id="UP000286931">
    <property type="component" value="Unassembled WGS sequence"/>
</dbReference>
<dbReference type="Gene3D" id="1.10.510.10">
    <property type="entry name" value="Transferase(Phosphotransferase) domain 1"/>
    <property type="match status" value="1"/>
</dbReference>
<keyword evidence="2" id="KW-1185">Reference proteome</keyword>
<accession>A0A401YN43</accession>